<organism evidence="9 10">
    <name type="scientific">Paenibacillus marchantiophytorum</name>
    <dbReference type="NCBI Taxonomy" id="1619310"/>
    <lineage>
        <taxon>Bacteria</taxon>
        <taxon>Bacillati</taxon>
        <taxon>Bacillota</taxon>
        <taxon>Bacilli</taxon>
        <taxon>Bacillales</taxon>
        <taxon>Paenibacillaceae</taxon>
        <taxon>Paenibacillus</taxon>
    </lineage>
</organism>
<keyword evidence="10" id="KW-1185">Reference proteome</keyword>
<feature type="transmembrane region" description="Helical" evidence="7">
    <location>
        <begin position="20"/>
        <end position="45"/>
    </location>
</feature>
<evidence type="ECO:0000256" key="6">
    <source>
        <dbReference type="ARBA" id="ARBA00023136"/>
    </source>
</evidence>
<evidence type="ECO:0000256" key="4">
    <source>
        <dbReference type="ARBA" id="ARBA00022692"/>
    </source>
</evidence>
<reference evidence="10" key="1">
    <citation type="journal article" date="2019" name="Int. J. Syst. Evol. Microbiol.">
        <title>The Global Catalogue of Microorganisms (GCM) 10K type strain sequencing project: providing services to taxonomists for standard genome sequencing and annotation.</title>
        <authorList>
            <consortium name="The Broad Institute Genomics Platform"/>
            <consortium name="The Broad Institute Genome Sequencing Center for Infectious Disease"/>
            <person name="Wu L."/>
            <person name="Ma J."/>
        </authorList>
    </citation>
    <scope>NUCLEOTIDE SEQUENCE [LARGE SCALE GENOMIC DNA]</scope>
    <source>
        <strain evidence="10">CGMCC 1.15043</strain>
    </source>
</reference>
<protein>
    <submittedName>
        <fullName evidence="9">Sugar ABC transporter permease</fullName>
    </submittedName>
</protein>
<feature type="domain" description="ABC transmembrane type-1" evidence="8">
    <location>
        <begin position="85"/>
        <end position="287"/>
    </location>
</feature>
<evidence type="ECO:0000259" key="8">
    <source>
        <dbReference type="PROSITE" id="PS50928"/>
    </source>
</evidence>
<dbReference type="Gene3D" id="1.10.3720.10">
    <property type="entry name" value="MetI-like"/>
    <property type="match status" value="1"/>
</dbReference>
<comment type="caution">
    <text evidence="9">The sequence shown here is derived from an EMBL/GenBank/DDBJ whole genome shotgun (WGS) entry which is preliminary data.</text>
</comment>
<dbReference type="Pfam" id="PF00528">
    <property type="entry name" value="BPD_transp_1"/>
    <property type="match status" value="1"/>
</dbReference>
<dbReference type="InterPro" id="IPR035906">
    <property type="entry name" value="MetI-like_sf"/>
</dbReference>
<feature type="transmembrane region" description="Helical" evidence="7">
    <location>
        <begin position="195"/>
        <end position="221"/>
    </location>
</feature>
<keyword evidence="4 7" id="KW-0812">Transmembrane</keyword>
<dbReference type="PROSITE" id="PS50928">
    <property type="entry name" value="ABC_TM1"/>
    <property type="match status" value="1"/>
</dbReference>
<feature type="transmembrane region" description="Helical" evidence="7">
    <location>
        <begin position="274"/>
        <end position="293"/>
    </location>
</feature>
<dbReference type="Proteomes" id="UP000615455">
    <property type="component" value="Unassembled WGS sequence"/>
</dbReference>
<evidence type="ECO:0000256" key="7">
    <source>
        <dbReference type="RuleBase" id="RU363032"/>
    </source>
</evidence>
<dbReference type="CDD" id="cd06261">
    <property type="entry name" value="TM_PBP2"/>
    <property type="match status" value="1"/>
</dbReference>
<keyword evidence="5 7" id="KW-1133">Transmembrane helix</keyword>
<dbReference type="PANTHER" id="PTHR43744:SF9">
    <property type="entry name" value="POLYGALACTURONAN_RHAMNOGALACTURONAN TRANSPORT SYSTEM PERMEASE PROTEIN YTCP"/>
    <property type="match status" value="1"/>
</dbReference>
<evidence type="ECO:0000313" key="10">
    <source>
        <dbReference type="Proteomes" id="UP000615455"/>
    </source>
</evidence>
<evidence type="ECO:0000313" key="9">
    <source>
        <dbReference type="EMBL" id="GGA04017.1"/>
    </source>
</evidence>
<feature type="transmembrane region" description="Helical" evidence="7">
    <location>
        <begin position="120"/>
        <end position="140"/>
    </location>
</feature>
<evidence type="ECO:0000256" key="1">
    <source>
        <dbReference type="ARBA" id="ARBA00004651"/>
    </source>
</evidence>
<evidence type="ECO:0000256" key="5">
    <source>
        <dbReference type="ARBA" id="ARBA00022989"/>
    </source>
</evidence>
<keyword evidence="3" id="KW-1003">Cell membrane</keyword>
<dbReference type="EMBL" id="BMHE01000045">
    <property type="protein sequence ID" value="GGA04017.1"/>
    <property type="molecule type" value="Genomic_DNA"/>
</dbReference>
<sequence length="308" mass="34961">MEVKMVNQKRFRTQREGPPWTSGLLHGFFLVMCVFCLFPIVLVLIASFTDESILRAGGYTYFPKIWSTAAYRYLFIDIHQLFRAYGVTIVITVGGTLTSLFISSLVAYPMSRQDFPYRKILSFYVFFTILLNGGLVPWYLVYTQIIDLRDTIWALMIPGLLMNGFNVLIMRTFFSNSVPISVIESARIDGAGEWRIFFQLVLPLSVSVLATIGMFTTLAYWNDWFNGLIFISDSNYFSIQYLMTKALLNIQFLSSHTENANSAKLISEMPQNSIIMAMAVIGIGPILISYPFFQKYLVKGLTVGSVKG</sequence>
<keyword evidence="2 7" id="KW-0813">Transport</keyword>
<proteinExistence type="inferred from homology"/>
<feature type="transmembrane region" description="Helical" evidence="7">
    <location>
        <begin position="84"/>
        <end position="108"/>
    </location>
</feature>
<feature type="transmembrane region" description="Helical" evidence="7">
    <location>
        <begin position="152"/>
        <end position="174"/>
    </location>
</feature>
<keyword evidence="6 7" id="KW-0472">Membrane</keyword>
<dbReference type="InterPro" id="IPR000515">
    <property type="entry name" value="MetI-like"/>
</dbReference>
<name>A0ABQ1FA16_9BACL</name>
<comment type="subcellular location">
    <subcellularLocation>
        <location evidence="1 7">Cell membrane</location>
        <topology evidence="1 7">Multi-pass membrane protein</topology>
    </subcellularLocation>
</comment>
<dbReference type="SUPFAM" id="SSF161098">
    <property type="entry name" value="MetI-like"/>
    <property type="match status" value="1"/>
</dbReference>
<comment type="similarity">
    <text evidence="7">Belongs to the binding-protein-dependent transport system permease family.</text>
</comment>
<accession>A0ABQ1FA16</accession>
<evidence type="ECO:0000256" key="3">
    <source>
        <dbReference type="ARBA" id="ARBA00022475"/>
    </source>
</evidence>
<gene>
    <name evidence="9" type="ORF">GCM10008018_57450</name>
</gene>
<evidence type="ECO:0000256" key="2">
    <source>
        <dbReference type="ARBA" id="ARBA00022448"/>
    </source>
</evidence>
<dbReference type="PANTHER" id="PTHR43744">
    <property type="entry name" value="ABC TRANSPORTER PERMEASE PROTEIN MG189-RELATED-RELATED"/>
    <property type="match status" value="1"/>
</dbReference>
<dbReference type="RefSeq" id="WP_229757891.1">
    <property type="nucleotide sequence ID" value="NZ_BMHE01000045.1"/>
</dbReference>